<feature type="domain" description="YjiS-like" evidence="1">
    <location>
        <begin position="26"/>
        <end position="59"/>
    </location>
</feature>
<dbReference type="EMBL" id="JAMYXC010000322">
    <property type="protein sequence ID" value="MCP1170667.1"/>
    <property type="molecule type" value="Genomic_DNA"/>
</dbReference>
<evidence type="ECO:0000313" key="3">
    <source>
        <dbReference type="Proteomes" id="UP001139477"/>
    </source>
</evidence>
<organism evidence="2 3">
    <name type="scientific">Limimaricola litoreus</name>
    <dbReference type="NCBI Taxonomy" id="2955316"/>
    <lineage>
        <taxon>Bacteria</taxon>
        <taxon>Pseudomonadati</taxon>
        <taxon>Pseudomonadota</taxon>
        <taxon>Alphaproteobacteria</taxon>
        <taxon>Rhodobacterales</taxon>
        <taxon>Paracoccaceae</taxon>
        <taxon>Limimaricola</taxon>
    </lineage>
</organism>
<name>A0A9X2JQ22_9RHOB</name>
<dbReference type="RefSeq" id="WP_253335385.1">
    <property type="nucleotide sequence ID" value="NZ_JAMYXC010000322.1"/>
</dbReference>
<sequence>MTSISTTQTARPASLLSRLAAAFTGRRAQLRAYRVTRRELSALNDRELADLGINRAMIEEIATQAARRA</sequence>
<protein>
    <submittedName>
        <fullName evidence="2">DUF1127 domain-containing protein</fullName>
    </submittedName>
</protein>
<keyword evidence="3" id="KW-1185">Reference proteome</keyword>
<dbReference type="InterPro" id="IPR009506">
    <property type="entry name" value="YjiS-like"/>
</dbReference>
<reference evidence="2" key="1">
    <citation type="submission" date="2022-06" db="EMBL/GenBank/DDBJ databases">
        <title>Limimaricola sediminis sp. nov., isolated from an intertidal sediment.</title>
        <authorList>
            <person name="Shao X."/>
        </authorList>
    </citation>
    <scope>NUCLEOTIDE SEQUENCE</scope>
    <source>
        <strain evidence="2">ASW11-118</strain>
    </source>
</reference>
<dbReference type="Proteomes" id="UP001139477">
    <property type="component" value="Unassembled WGS sequence"/>
</dbReference>
<comment type="caution">
    <text evidence="2">The sequence shown here is derived from an EMBL/GenBank/DDBJ whole genome shotgun (WGS) entry which is preliminary data.</text>
</comment>
<dbReference type="AlphaFoldDB" id="A0A9X2JQ22"/>
<dbReference type="Pfam" id="PF06568">
    <property type="entry name" value="YjiS-like"/>
    <property type="match status" value="1"/>
</dbReference>
<accession>A0A9X2JQ22</accession>
<evidence type="ECO:0000313" key="2">
    <source>
        <dbReference type="EMBL" id="MCP1170667.1"/>
    </source>
</evidence>
<proteinExistence type="predicted"/>
<evidence type="ECO:0000259" key="1">
    <source>
        <dbReference type="Pfam" id="PF06568"/>
    </source>
</evidence>
<gene>
    <name evidence="2" type="ORF">NHG85_19365</name>
</gene>